<keyword evidence="1" id="KW-0012">Acyltransferase</keyword>
<dbReference type="AlphaFoldDB" id="A0A0G1ET88"/>
<name>A0A0G1ET88_9BACT</name>
<gene>
    <name evidence="1" type="ORF">UV59_C0001G0019</name>
</gene>
<dbReference type="EMBL" id="LCFB01000001">
    <property type="protein sequence ID" value="KKS86296.1"/>
    <property type="molecule type" value="Genomic_DNA"/>
</dbReference>
<proteinExistence type="predicted"/>
<dbReference type="STRING" id="1618436.UV59_C0001G0019"/>
<dbReference type="PANTHER" id="PTHR43861">
    <property type="entry name" value="TRANS-ACONITATE 2-METHYLTRANSFERASE-RELATED"/>
    <property type="match status" value="1"/>
</dbReference>
<dbReference type="SUPFAM" id="SSF53335">
    <property type="entry name" value="S-adenosyl-L-methionine-dependent methyltransferases"/>
    <property type="match status" value="1"/>
</dbReference>
<keyword evidence="1" id="KW-0808">Transferase</keyword>
<sequence length="188" mass="22151">MNIFAQFRNMMLPVKEMNLALPRQGRVYEVGCGRGTLAHALAEFENKRKVIGIDIDRRKIQTAQSAFKISNLQFVEANAFVFKYQSCNGVIFSDFLHHIPYSQQIVLLKRLHHFLKQKGVLVIKEIDLDDGIRMWLSRIWDYLLYPKDRIYYRSKADWIRLVETLGFSVSCERKVRWFPGSTLLYICQ</sequence>
<protein>
    <submittedName>
        <fullName evidence="1">Phospholipid/glycerol acyltransferase</fullName>
    </submittedName>
</protein>
<dbReference type="InterPro" id="IPR029063">
    <property type="entry name" value="SAM-dependent_MTases_sf"/>
</dbReference>
<dbReference type="Gene3D" id="3.40.50.150">
    <property type="entry name" value="Vaccinia Virus protein VP39"/>
    <property type="match status" value="1"/>
</dbReference>
<comment type="caution">
    <text evidence="1">The sequence shown here is derived from an EMBL/GenBank/DDBJ whole genome shotgun (WGS) entry which is preliminary data.</text>
</comment>
<dbReference type="GO" id="GO:0016746">
    <property type="term" value="F:acyltransferase activity"/>
    <property type="evidence" value="ECO:0007669"/>
    <property type="project" value="UniProtKB-KW"/>
</dbReference>
<dbReference type="Pfam" id="PF13489">
    <property type="entry name" value="Methyltransf_23"/>
    <property type="match status" value="1"/>
</dbReference>
<accession>A0A0G1ET88</accession>
<evidence type="ECO:0000313" key="1">
    <source>
        <dbReference type="EMBL" id="KKS86296.1"/>
    </source>
</evidence>
<reference evidence="1 2" key="1">
    <citation type="journal article" date="2015" name="Nature">
        <title>rRNA introns, odd ribosomes, and small enigmatic genomes across a large radiation of phyla.</title>
        <authorList>
            <person name="Brown C.T."/>
            <person name="Hug L.A."/>
            <person name="Thomas B.C."/>
            <person name="Sharon I."/>
            <person name="Castelle C.J."/>
            <person name="Singh A."/>
            <person name="Wilkins M.J."/>
            <person name="Williams K.H."/>
            <person name="Banfield J.F."/>
        </authorList>
    </citation>
    <scope>NUCLEOTIDE SEQUENCE [LARGE SCALE GENOMIC DNA]</scope>
</reference>
<evidence type="ECO:0000313" key="2">
    <source>
        <dbReference type="Proteomes" id="UP000034543"/>
    </source>
</evidence>
<dbReference type="CDD" id="cd02440">
    <property type="entry name" value="AdoMet_MTases"/>
    <property type="match status" value="1"/>
</dbReference>
<dbReference type="Proteomes" id="UP000034543">
    <property type="component" value="Unassembled WGS sequence"/>
</dbReference>
<organism evidence="1 2">
    <name type="scientific">Candidatus Gottesmanbacteria bacterium GW2011_GWA1_43_11</name>
    <dbReference type="NCBI Taxonomy" id="1618436"/>
    <lineage>
        <taxon>Bacteria</taxon>
        <taxon>Candidatus Gottesmaniibacteriota</taxon>
    </lineage>
</organism>